<reference evidence="2" key="1">
    <citation type="submission" date="2020-08" db="EMBL/GenBank/DDBJ databases">
        <title>Multicomponent nature underlies the extraordinary mechanical properties of spider dragline silk.</title>
        <authorList>
            <person name="Kono N."/>
            <person name="Nakamura H."/>
            <person name="Mori M."/>
            <person name="Yoshida Y."/>
            <person name="Ohtoshi R."/>
            <person name="Malay A.D."/>
            <person name="Moran D.A.P."/>
            <person name="Tomita M."/>
            <person name="Numata K."/>
            <person name="Arakawa K."/>
        </authorList>
    </citation>
    <scope>NUCLEOTIDE SEQUENCE</scope>
</reference>
<dbReference type="AlphaFoldDB" id="A0A8X6IL04"/>
<feature type="region of interest" description="Disordered" evidence="1">
    <location>
        <begin position="1"/>
        <end position="59"/>
    </location>
</feature>
<dbReference type="EMBL" id="BMAW01045360">
    <property type="protein sequence ID" value="GFS49362.1"/>
    <property type="molecule type" value="Genomic_DNA"/>
</dbReference>
<accession>A0A8X6IL04</accession>
<sequence length="101" mass="10720">MGRPPHPTRRSRLRESRPPCLRGRPPEGASPLARQDGRPTGSHVGRPPPCSANEVKDDFFPPSPIPPLCACSSSARSASRLARIAANDSLSGSADDLLLSQ</sequence>
<feature type="compositionally biased region" description="Basic residues" evidence="1">
    <location>
        <begin position="1"/>
        <end position="12"/>
    </location>
</feature>
<dbReference type="Proteomes" id="UP000887013">
    <property type="component" value="Unassembled WGS sequence"/>
</dbReference>
<evidence type="ECO:0000313" key="2">
    <source>
        <dbReference type="EMBL" id="GFS49362.1"/>
    </source>
</evidence>
<comment type="caution">
    <text evidence="2">The sequence shown here is derived from an EMBL/GenBank/DDBJ whole genome shotgun (WGS) entry which is preliminary data.</text>
</comment>
<gene>
    <name evidence="2" type="ORF">NPIL_411051</name>
</gene>
<proteinExistence type="predicted"/>
<evidence type="ECO:0000256" key="1">
    <source>
        <dbReference type="SAM" id="MobiDB-lite"/>
    </source>
</evidence>
<organism evidence="2 3">
    <name type="scientific">Nephila pilipes</name>
    <name type="common">Giant wood spider</name>
    <name type="synonym">Nephila maculata</name>
    <dbReference type="NCBI Taxonomy" id="299642"/>
    <lineage>
        <taxon>Eukaryota</taxon>
        <taxon>Metazoa</taxon>
        <taxon>Ecdysozoa</taxon>
        <taxon>Arthropoda</taxon>
        <taxon>Chelicerata</taxon>
        <taxon>Arachnida</taxon>
        <taxon>Araneae</taxon>
        <taxon>Araneomorphae</taxon>
        <taxon>Entelegynae</taxon>
        <taxon>Araneoidea</taxon>
        <taxon>Nephilidae</taxon>
        <taxon>Nephila</taxon>
    </lineage>
</organism>
<evidence type="ECO:0000313" key="3">
    <source>
        <dbReference type="Proteomes" id="UP000887013"/>
    </source>
</evidence>
<protein>
    <submittedName>
        <fullName evidence="2">Uncharacterized protein</fullName>
    </submittedName>
</protein>
<name>A0A8X6IL04_NEPPI</name>
<keyword evidence="3" id="KW-1185">Reference proteome</keyword>